<name>A0A0M9F0V3_FUSLA</name>
<evidence type="ECO:0000313" key="3">
    <source>
        <dbReference type="Proteomes" id="UP000037904"/>
    </source>
</evidence>
<organism evidence="2 3">
    <name type="scientific">Fusarium langsethiae</name>
    <dbReference type="NCBI Taxonomy" id="179993"/>
    <lineage>
        <taxon>Eukaryota</taxon>
        <taxon>Fungi</taxon>
        <taxon>Dikarya</taxon>
        <taxon>Ascomycota</taxon>
        <taxon>Pezizomycotina</taxon>
        <taxon>Sordariomycetes</taxon>
        <taxon>Hypocreomycetidae</taxon>
        <taxon>Hypocreales</taxon>
        <taxon>Nectriaceae</taxon>
        <taxon>Fusarium</taxon>
    </lineage>
</organism>
<evidence type="ECO:0000256" key="1">
    <source>
        <dbReference type="SAM" id="SignalP"/>
    </source>
</evidence>
<keyword evidence="3" id="KW-1185">Reference proteome</keyword>
<proteinExistence type="predicted"/>
<gene>
    <name evidence="2" type="ORF">FLAG1_03365</name>
</gene>
<dbReference type="Proteomes" id="UP000037904">
    <property type="component" value="Unassembled WGS sequence"/>
</dbReference>
<accession>A0A0M9F0V3</accession>
<feature type="chain" id="PRO_5005835318" description="Repetitive proline-rich cell wall protein" evidence="1">
    <location>
        <begin position="17"/>
        <end position="479"/>
    </location>
</feature>
<evidence type="ECO:0000313" key="2">
    <source>
        <dbReference type="EMBL" id="KPA43733.1"/>
    </source>
</evidence>
<keyword evidence="1" id="KW-0732">Signal</keyword>
<feature type="signal peptide" evidence="1">
    <location>
        <begin position="1"/>
        <end position="16"/>
    </location>
</feature>
<reference evidence="2 3" key="1">
    <citation type="submission" date="2015-04" db="EMBL/GenBank/DDBJ databases">
        <title>The draft genome sequence of Fusarium langsethiae, a T-2/HT-2 mycotoxin producer.</title>
        <authorList>
            <person name="Lysoe E."/>
            <person name="Divon H.H."/>
            <person name="Terzi V."/>
            <person name="Orru L."/>
            <person name="Lamontanara A."/>
            <person name="Kolseth A.-K."/>
            <person name="Frandsen R.J."/>
            <person name="Nielsen K."/>
            <person name="Thrane U."/>
        </authorList>
    </citation>
    <scope>NUCLEOTIDE SEQUENCE [LARGE SCALE GENOMIC DNA]</scope>
    <source>
        <strain evidence="2 3">Fl201059</strain>
    </source>
</reference>
<comment type="caution">
    <text evidence="2">The sequence shown here is derived from an EMBL/GenBank/DDBJ whole genome shotgun (WGS) entry which is preliminary data.</text>
</comment>
<sequence length="479" mass="52262">MKFGAALLVLATSALASNVRRGDEYGNPDYSGGEYEAPAEGDYGSGDYGYKHDNGYKHEVTQVEVTYTTTTVCPVTYTHHEQGYTYYETKLTTSTVTVVEAKTVDVTVKQPDVVKHYTEVDYVTKTSLCPVTVTKTIAGEVITEVYTTTSYIADVVQTTDYEHVKQPDVTKHETDVVYKTRTTVCPVTVTKTIAGEVVTQTYTTTSVIEEVVQSTDYEHVKKPDVTKHETDVVYTTRTTVCPVTLTKTIAGEVVTETYTTTSVIEEVVKSTDYAHVKQPDVTKYETDIVYKTKTNVYPVTVTKTIAGEVITNVYTSTDYEVVKVHSTVYDKVELPDVTKHETDIIYHTKTEVQPVTVTKTVEGEVVTNVYTSTSLVVEEVVTTIPAYETIVKTMGKGVVVTQYSKIVQTVGGGTVYQTVAPVPTTVEIPETEVVTQPEVTVPATPTAQPEPIVNGAAVAANKAPVFAFMAGILGAVVLL</sequence>
<evidence type="ECO:0008006" key="4">
    <source>
        <dbReference type="Google" id="ProtNLM"/>
    </source>
</evidence>
<protein>
    <recommendedName>
        <fullName evidence="4">Repetitive proline-rich cell wall protein</fullName>
    </recommendedName>
</protein>
<dbReference type="AlphaFoldDB" id="A0A0M9F0V3"/>
<dbReference type="EMBL" id="JXCE01000037">
    <property type="protein sequence ID" value="KPA43733.1"/>
    <property type="molecule type" value="Genomic_DNA"/>
</dbReference>